<dbReference type="PANTHER" id="PTHR30469">
    <property type="entry name" value="MULTIDRUG RESISTANCE PROTEIN MDTA"/>
    <property type="match status" value="1"/>
</dbReference>
<dbReference type="SUPFAM" id="SSF111369">
    <property type="entry name" value="HlyD-like secretion proteins"/>
    <property type="match status" value="2"/>
</dbReference>
<dbReference type="Pfam" id="PF25917">
    <property type="entry name" value="BSH_RND"/>
    <property type="match status" value="1"/>
</dbReference>
<keyword evidence="2" id="KW-0175">Coiled coil</keyword>
<evidence type="ECO:0000256" key="3">
    <source>
        <dbReference type="SAM" id="SignalP"/>
    </source>
</evidence>
<dbReference type="Gene3D" id="2.40.50.100">
    <property type="match status" value="1"/>
</dbReference>
<reference evidence="7" key="1">
    <citation type="journal article" date="2019" name="Int. J. Syst. Evol. Microbiol.">
        <title>The Global Catalogue of Microorganisms (GCM) 10K type strain sequencing project: providing services to taxonomists for standard genome sequencing and annotation.</title>
        <authorList>
            <consortium name="The Broad Institute Genomics Platform"/>
            <consortium name="The Broad Institute Genome Sequencing Center for Infectious Disease"/>
            <person name="Wu L."/>
            <person name="Ma J."/>
        </authorList>
    </citation>
    <scope>NUCLEOTIDE SEQUENCE [LARGE SCALE GENOMIC DNA]</scope>
    <source>
        <strain evidence="7">CCUG 61889</strain>
    </source>
</reference>
<organism evidence="6 7">
    <name type="scientific">Bacillus songklensis</name>
    <dbReference type="NCBI Taxonomy" id="1069116"/>
    <lineage>
        <taxon>Bacteria</taxon>
        <taxon>Bacillati</taxon>
        <taxon>Bacillota</taxon>
        <taxon>Bacilli</taxon>
        <taxon>Bacillales</taxon>
        <taxon>Bacillaceae</taxon>
        <taxon>Bacillus</taxon>
    </lineage>
</organism>
<dbReference type="Proteomes" id="UP001595752">
    <property type="component" value="Unassembled WGS sequence"/>
</dbReference>
<feature type="coiled-coil region" evidence="2">
    <location>
        <begin position="352"/>
        <end position="379"/>
    </location>
</feature>
<comment type="similarity">
    <text evidence="1">Belongs to the membrane fusion protein (MFP) (TC 8.A.1) family.</text>
</comment>
<dbReference type="InterPro" id="IPR058637">
    <property type="entry name" value="YknX-like_C"/>
</dbReference>
<evidence type="ECO:0000313" key="7">
    <source>
        <dbReference type="Proteomes" id="UP001595752"/>
    </source>
</evidence>
<proteinExistence type="inferred from homology"/>
<feature type="coiled-coil region" evidence="2">
    <location>
        <begin position="98"/>
        <end position="125"/>
    </location>
</feature>
<keyword evidence="3" id="KW-0732">Signal</keyword>
<protein>
    <submittedName>
        <fullName evidence="6">Efflux RND transporter periplasmic adaptor subunit</fullName>
    </submittedName>
</protein>
<dbReference type="InterPro" id="IPR006143">
    <property type="entry name" value="RND_pump_MFP"/>
</dbReference>
<dbReference type="PROSITE" id="PS51257">
    <property type="entry name" value="PROKAR_LIPOPROTEIN"/>
    <property type="match status" value="1"/>
</dbReference>
<accession>A0ABV8B2S7</accession>
<name>A0ABV8B2S7_9BACI</name>
<feature type="domain" description="YknX-like C-terminal permuted SH3-like" evidence="5">
    <location>
        <begin position="492"/>
        <end position="557"/>
    </location>
</feature>
<evidence type="ECO:0000259" key="4">
    <source>
        <dbReference type="Pfam" id="PF25917"/>
    </source>
</evidence>
<gene>
    <name evidence="6" type="ORF">ACFOU2_08350</name>
</gene>
<sequence length="562" mass="59770">MKEVSIKKAMGILSLGGLLVVSGCGASAQQTFKSSSPVSVEVSGVQEGLIGNGKVYAGTVTPSEEVKIMSKIPGKVVDMPVEVGTKVKAGQVLLKLEDKDLQNSLDKANAAVAAAEANVESAKTAREASIAQADTGVVQSKSGMVQSKSGMVQSKNGIVQSKNGMVQSKGGMVQSKSGIIQSENAMVQAQDNITKAQSAVIQAEDGVKDNAITLKKAEQALKDAKTNHDRMKGLFEESLVSKVQLEQAETALVNAQAAYDSAKVASHTVQNKLETAKKAFTAAQEAYANAKEAYTNAKEAYTNAQEGFANAQEGYTNAQEVYETAKEGYDTASEGYASAQKQAEIAKSESGIKASEQMLKQAQVNVKAAKDALDDAIVTSPINGVIGAKYAEKGEMISNQAPVLVLANFDKVKVLTYIPTSEINEIEQGSQVQVNAIDFDFTTKGVVKTISPFDEKGKGYPVEVEVPNPNFKFKAGMIVDLRLIPKGAEQGILVPVKALEREKGKAYVYVVRGDKVSRREVKIGKREGSFIMVKEGLSENDMIVTSNLALLSDSATISYRKE</sequence>
<dbReference type="RefSeq" id="WP_377914069.1">
    <property type="nucleotide sequence ID" value="NZ_JBHRZT010000032.1"/>
</dbReference>
<dbReference type="Gene3D" id="1.10.287.470">
    <property type="entry name" value="Helix hairpin bin"/>
    <property type="match status" value="2"/>
</dbReference>
<keyword evidence="7" id="KW-1185">Reference proteome</keyword>
<dbReference type="Pfam" id="PF25989">
    <property type="entry name" value="YknX_C"/>
    <property type="match status" value="1"/>
</dbReference>
<dbReference type="NCBIfam" id="TIGR01730">
    <property type="entry name" value="RND_mfp"/>
    <property type="match status" value="1"/>
</dbReference>
<feature type="signal peptide" evidence="3">
    <location>
        <begin position="1"/>
        <end position="28"/>
    </location>
</feature>
<comment type="caution">
    <text evidence="6">The sequence shown here is derived from an EMBL/GenBank/DDBJ whole genome shotgun (WGS) entry which is preliminary data.</text>
</comment>
<dbReference type="SUPFAM" id="SSF57997">
    <property type="entry name" value="Tropomyosin"/>
    <property type="match status" value="1"/>
</dbReference>
<feature type="coiled-coil region" evidence="2">
    <location>
        <begin position="179"/>
        <end position="300"/>
    </location>
</feature>
<feature type="domain" description="Multidrug resistance protein MdtA-like barrel-sandwich hybrid" evidence="4">
    <location>
        <begin position="65"/>
        <end position="400"/>
    </location>
</feature>
<dbReference type="InterPro" id="IPR058625">
    <property type="entry name" value="MdtA-like_BSH"/>
</dbReference>
<feature type="chain" id="PRO_5046988738" evidence="3">
    <location>
        <begin position="29"/>
        <end position="562"/>
    </location>
</feature>
<dbReference type="Gene3D" id="2.40.30.170">
    <property type="match status" value="1"/>
</dbReference>
<dbReference type="Gene3D" id="2.40.420.20">
    <property type="match status" value="1"/>
</dbReference>
<dbReference type="Gene3D" id="1.20.120.330">
    <property type="entry name" value="Nucleotidyltransferases domain 2"/>
    <property type="match status" value="1"/>
</dbReference>
<evidence type="ECO:0000259" key="5">
    <source>
        <dbReference type="Pfam" id="PF25989"/>
    </source>
</evidence>
<evidence type="ECO:0000256" key="2">
    <source>
        <dbReference type="SAM" id="Coils"/>
    </source>
</evidence>
<evidence type="ECO:0000313" key="6">
    <source>
        <dbReference type="EMBL" id="MFC3883516.1"/>
    </source>
</evidence>
<evidence type="ECO:0000256" key="1">
    <source>
        <dbReference type="ARBA" id="ARBA00009477"/>
    </source>
</evidence>
<dbReference type="EMBL" id="JBHRZT010000032">
    <property type="protein sequence ID" value="MFC3883516.1"/>
    <property type="molecule type" value="Genomic_DNA"/>
</dbReference>